<protein>
    <submittedName>
        <fullName evidence="1">Uncharacterized protein</fullName>
    </submittedName>
</protein>
<organism evidence="1 2">
    <name type="scientific">Recurvomyces mirabilis</name>
    <dbReference type="NCBI Taxonomy" id="574656"/>
    <lineage>
        <taxon>Eukaryota</taxon>
        <taxon>Fungi</taxon>
        <taxon>Dikarya</taxon>
        <taxon>Ascomycota</taxon>
        <taxon>Pezizomycotina</taxon>
        <taxon>Dothideomycetes</taxon>
        <taxon>Dothideomycetidae</taxon>
        <taxon>Mycosphaerellales</taxon>
        <taxon>Teratosphaeriaceae</taxon>
        <taxon>Recurvomyces</taxon>
    </lineage>
</organism>
<name>A0AAE0WPR1_9PEZI</name>
<reference evidence="1" key="1">
    <citation type="submission" date="2023-07" db="EMBL/GenBank/DDBJ databases">
        <title>Black Yeasts Isolated from many extreme environments.</title>
        <authorList>
            <person name="Coleine C."/>
            <person name="Stajich J.E."/>
            <person name="Selbmann L."/>
        </authorList>
    </citation>
    <scope>NUCLEOTIDE SEQUENCE</scope>
    <source>
        <strain evidence="1">CCFEE 5485</strain>
    </source>
</reference>
<evidence type="ECO:0000313" key="2">
    <source>
        <dbReference type="Proteomes" id="UP001274830"/>
    </source>
</evidence>
<accession>A0AAE0WPR1</accession>
<evidence type="ECO:0000313" key="1">
    <source>
        <dbReference type="EMBL" id="KAK3675587.1"/>
    </source>
</evidence>
<dbReference type="AlphaFoldDB" id="A0AAE0WPR1"/>
<dbReference type="EMBL" id="JAUTXT010000014">
    <property type="protein sequence ID" value="KAK3675587.1"/>
    <property type="molecule type" value="Genomic_DNA"/>
</dbReference>
<keyword evidence="2" id="KW-1185">Reference proteome</keyword>
<sequence>MKLAPELRLNIYDALLETSPKSVGLRMWAEGTLCASITESHRGTGDDAVALMKCCTQVHSEMALVLRKRLSFTVLLFSEPQPAHNFLDFKEVSDAVLRVPIKSVSISICIQGKAGCEAATPNIRALAAVLVSPKNLTITKLDASDTNISRSALENPVVATACKAFKAFRVADNLMFRCWGTESEVLGSGTPVLRQGGGFQVGGAGGEVGLMTEGTDAGRKF</sequence>
<comment type="caution">
    <text evidence="1">The sequence shown here is derived from an EMBL/GenBank/DDBJ whole genome shotgun (WGS) entry which is preliminary data.</text>
</comment>
<dbReference type="Proteomes" id="UP001274830">
    <property type="component" value="Unassembled WGS sequence"/>
</dbReference>
<proteinExistence type="predicted"/>
<gene>
    <name evidence="1" type="ORF">LTR78_004671</name>
</gene>